<evidence type="ECO:0000313" key="3">
    <source>
        <dbReference type="Proteomes" id="UP001454036"/>
    </source>
</evidence>
<sequence length="125" mass="14319">MDTDILSVDEFEPVTIEAADATGQEKIETMNDDVEGMTPEKQSLEKKKSKKRKHRKLTDAGTSKPKKKLNKKERAAKRARKAERRARKAAQENEVEQVMLEETEEVIPPVGQPCNNDKWLPEYEP</sequence>
<reference evidence="2 3" key="1">
    <citation type="submission" date="2024-01" db="EMBL/GenBank/DDBJ databases">
        <title>The complete chloroplast genome sequence of Lithospermum erythrorhizon: insights into the phylogenetic relationship among Boraginaceae species and the maternal lineages of purple gromwells.</title>
        <authorList>
            <person name="Okada T."/>
            <person name="Watanabe K."/>
        </authorList>
    </citation>
    <scope>NUCLEOTIDE SEQUENCE [LARGE SCALE GENOMIC DNA]</scope>
</reference>
<evidence type="ECO:0000313" key="2">
    <source>
        <dbReference type="EMBL" id="GAA0171676.1"/>
    </source>
</evidence>
<keyword evidence="3" id="KW-1185">Reference proteome</keyword>
<dbReference type="AlphaFoldDB" id="A0AAV3R8L5"/>
<gene>
    <name evidence="2" type="ORF">LIER_25655</name>
</gene>
<organism evidence="2 3">
    <name type="scientific">Lithospermum erythrorhizon</name>
    <name type="common">Purple gromwell</name>
    <name type="synonym">Lithospermum officinale var. erythrorhizon</name>
    <dbReference type="NCBI Taxonomy" id="34254"/>
    <lineage>
        <taxon>Eukaryota</taxon>
        <taxon>Viridiplantae</taxon>
        <taxon>Streptophyta</taxon>
        <taxon>Embryophyta</taxon>
        <taxon>Tracheophyta</taxon>
        <taxon>Spermatophyta</taxon>
        <taxon>Magnoliopsida</taxon>
        <taxon>eudicotyledons</taxon>
        <taxon>Gunneridae</taxon>
        <taxon>Pentapetalae</taxon>
        <taxon>asterids</taxon>
        <taxon>lamiids</taxon>
        <taxon>Boraginales</taxon>
        <taxon>Boraginaceae</taxon>
        <taxon>Boraginoideae</taxon>
        <taxon>Lithospermeae</taxon>
        <taxon>Lithospermum</taxon>
    </lineage>
</organism>
<feature type="region of interest" description="Disordered" evidence="1">
    <location>
        <begin position="1"/>
        <end position="125"/>
    </location>
</feature>
<comment type="caution">
    <text evidence="2">The sequence shown here is derived from an EMBL/GenBank/DDBJ whole genome shotgun (WGS) entry which is preliminary data.</text>
</comment>
<dbReference type="Proteomes" id="UP001454036">
    <property type="component" value="Unassembled WGS sequence"/>
</dbReference>
<feature type="compositionally biased region" description="Basic residues" evidence="1">
    <location>
        <begin position="64"/>
        <end position="88"/>
    </location>
</feature>
<evidence type="ECO:0000256" key="1">
    <source>
        <dbReference type="SAM" id="MobiDB-lite"/>
    </source>
</evidence>
<name>A0AAV3R8L5_LITER</name>
<proteinExistence type="predicted"/>
<feature type="compositionally biased region" description="Acidic residues" evidence="1">
    <location>
        <begin position="93"/>
        <end position="105"/>
    </location>
</feature>
<dbReference type="EMBL" id="BAABME010007775">
    <property type="protein sequence ID" value="GAA0171676.1"/>
    <property type="molecule type" value="Genomic_DNA"/>
</dbReference>
<feature type="compositionally biased region" description="Acidic residues" evidence="1">
    <location>
        <begin position="1"/>
        <end position="12"/>
    </location>
</feature>
<protein>
    <submittedName>
        <fullName evidence="2">Uncharacterized protein</fullName>
    </submittedName>
</protein>
<accession>A0AAV3R8L5</accession>
<feature type="compositionally biased region" description="Basic residues" evidence="1">
    <location>
        <begin position="47"/>
        <end position="56"/>
    </location>
</feature>